<dbReference type="RefSeq" id="WP_303975939.1">
    <property type="nucleotide sequence ID" value="NZ_JABZXR010000030.1"/>
</dbReference>
<proteinExistence type="predicted"/>
<sequence>MQVTSDNLRQVAKWCHGVLRTEGGKIALIEVANTITSDTTVARVGDYIVRRYRGNRSIFTPIPQDEFEQEWTVRPIKKEPRK</sequence>
<evidence type="ECO:0000313" key="3">
    <source>
        <dbReference type="Proteomes" id="UP000756427"/>
    </source>
</evidence>
<dbReference type="EMBL" id="JABZXR010000030">
    <property type="protein sequence ID" value="MBF1664208.1"/>
    <property type="molecule type" value="Genomic_DNA"/>
</dbReference>
<dbReference type="Proteomes" id="UP000785653">
    <property type="component" value="Unassembled WGS sequence"/>
</dbReference>
<dbReference type="AlphaFoldDB" id="A0A930PR45"/>
<accession>A0A930PR45</accession>
<protein>
    <submittedName>
        <fullName evidence="1">Uncharacterized protein</fullName>
    </submittedName>
</protein>
<comment type="caution">
    <text evidence="1">The sequence shown here is derived from an EMBL/GenBank/DDBJ whole genome shotgun (WGS) entry which is preliminary data.</text>
</comment>
<gene>
    <name evidence="1" type="ORF">HXO64_06595</name>
    <name evidence="2" type="ORF">HXO65_00915</name>
</gene>
<name>A0A930PR45_9MICC</name>
<organism evidence="1 3">
    <name type="scientific">Rothia mucilaginosa</name>
    <dbReference type="NCBI Taxonomy" id="43675"/>
    <lineage>
        <taxon>Bacteria</taxon>
        <taxon>Bacillati</taxon>
        <taxon>Actinomycetota</taxon>
        <taxon>Actinomycetes</taxon>
        <taxon>Micrococcales</taxon>
        <taxon>Micrococcaceae</taxon>
        <taxon>Rothia</taxon>
    </lineage>
</organism>
<reference evidence="1" key="1">
    <citation type="submission" date="2020-04" db="EMBL/GenBank/DDBJ databases">
        <title>Deep metagenomics examines the oral microbiome during advanced dental caries in children, revealing novel taxa and co-occurrences with host molecules.</title>
        <authorList>
            <person name="Baker J.L."/>
            <person name="Morton J.T."/>
            <person name="Dinis M."/>
            <person name="Alvarez R."/>
            <person name="Tran N.C."/>
            <person name="Knight R."/>
            <person name="Edlund A."/>
        </authorList>
    </citation>
    <scope>NUCLEOTIDE SEQUENCE</scope>
    <source>
        <strain evidence="1">JCVI_44_bin.2</strain>
        <strain evidence="2">JCVI_47_bin.3</strain>
    </source>
</reference>
<dbReference type="EMBL" id="JABZXS010000004">
    <property type="protein sequence ID" value="MBF1672760.1"/>
    <property type="molecule type" value="Genomic_DNA"/>
</dbReference>
<evidence type="ECO:0000313" key="2">
    <source>
        <dbReference type="EMBL" id="MBF1672760.1"/>
    </source>
</evidence>
<dbReference type="Proteomes" id="UP000756427">
    <property type="component" value="Unassembled WGS sequence"/>
</dbReference>
<evidence type="ECO:0000313" key="1">
    <source>
        <dbReference type="EMBL" id="MBF1664208.1"/>
    </source>
</evidence>